<dbReference type="SUPFAM" id="SSF88659">
    <property type="entry name" value="Sigma3 and sigma4 domains of RNA polymerase sigma factors"/>
    <property type="match status" value="1"/>
</dbReference>
<dbReference type="Gene3D" id="1.10.10.10">
    <property type="entry name" value="Winged helix-like DNA-binding domain superfamily/Winged helix DNA-binding domain"/>
    <property type="match status" value="1"/>
</dbReference>
<dbReference type="Gene3D" id="1.10.1740.10">
    <property type="match status" value="1"/>
</dbReference>
<organism evidence="5 6">
    <name type="scientific">Stenotrophomonas humi</name>
    <dbReference type="NCBI Taxonomy" id="405444"/>
    <lineage>
        <taxon>Bacteria</taxon>
        <taxon>Pseudomonadati</taxon>
        <taxon>Pseudomonadota</taxon>
        <taxon>Gammaproteobacteria</taxon>
        <taxon>Lysobacterales</taxon>
        <taxon>Lysobacteraceae</taxon>
        <taxon>Stenotrophomonas</taxon>
    </lineage>
</organism>
<sequence>MDAHAGKANAWDQIYTLLYSDLHRLARSQLWRKSDQTLSPTALVSETWIKLSRAKINAESRRQLVALFVTAMRSVILDEVKRKMTEKRGAGVKVLSLSDGWDSGDADRMEQLVSLDAALTDLSQHMPRLARVVEWRYFGGLSEEEIANLLDVHVRTVRRDWQAARSFLLQRLDMTEAGAP</sequence>
<dbReference type="PANTHER" id="PTHR43133:SF39">
    <property type="entry name" value="SIMILAR TO RNA POLYMERASE SIGMA-E FACTOR"/>
    <property type="match status" value="1"/>
</dbReference>
<gene>
    <name evidence="5" type="ORF">ABB26_02950</name>
</gene>
<proteinExistence type="predicted"/>
<keyword evidence="6" id="KW-1185">Reference proteome</keyword>
<dbReference type="NCBIfam" id="TIGR02937">
    <property type="entry name" value="sigma70-ECF"/>
    <property type="match status" value="1"/>
</dbReference>
<comment type="caution">
    <text evidence="5">The sequence shown here is derived from an EMBL/GenBank/DDBJ whole genome shotgun (WGS) entry which is preliminary data.</text>
</comment>
<accession>A0A0R0C8E3</accession>
<keyword evidence="2" id="KW-0731">Sigma factor</keyword>
<dbReference type="InterPro" id="IPR039425">
    <property type="entry name" value="RNA_pol_sigma-70-like"/>
</dbReference>
<feature type="domain" description="RNA polymerase sigma-70 ECF-like HTH" evidence="4">
    <location>
        <begin position="5"/>
        <end position="172"/>
    </location>
</feature>
<dbReference type="PATRIC" id="fig|405444.3.peg.3253"/>
<dbReference type="InterPro" id="IPR053812">
    <property type="entry name" value="HTH_Sigma70_ECF-like"/>
</dbReference>
<dbReference type="EMBL" id="LDJI01000006">
    <property type="protein sequence ID" value="KRG65669.1"/>
    <property type="molecule type" value="Genomic_DNA"/>
</dbReference>
<dbReference type="AlphaFoldDB" id="A0A0R0C8E3"/>
<evidence type="ECO:0000259" key="4">
    <source>
        <dbReference type="Pfam" id="PF07638"/>
    </source>
</evidence>
<dbReference type="GO" id="GO:0016987">
    <property type="term" value="F:sigma factor activity"/>
    <property type="evidence" value="ECO:0007669"/>
    <property type="project" value="UniProtKB-KW"/>
</dbReference>
<evidence type="ECO:0000256" key="3">
    <source>
        <dbReference type="ARBA" id="ARBA00023163"/>
    </source>
</evidence>
<dbReference type="PANTHER" id="PTHR43133">
    <property type="entry name" value="RNA POLYMERASE ECF-TYPE SIGMA FACTO"/>
    <property type="match status" value="1"/>
</dbReference>
<reference evidence="5 6" key="1">
    <citation type="submission" date="2015-05" db="EMBL/GenBank/DDBJ databases">
        <title>Genome sequencing and analysis of members of genus Stenotrophomonas.</title>
        <authorList>
            <person name="Patil P.P."/>
            <person name="Midha S."/>
            <person name="Patil P.B."/>
        </authorList>
    </citation>
    <scope>NUCLEOTIDE SEQUENCE [LARGE SCALE GENOMIC DNA]</scope>
    <source>
        <strain evidence="5 6">DSM 18929</strain>
    </source>
</reference>
<dbReference type="InterPro" id="IPR011517">
    <property type="entry name" value="RNA_pol_sigma70_ECF-like"/>
</dbReference>
<keyword evidence="3" id="KW-0804">Transcription</keyword>
<name>A0A0R0C8E3_9GAMM</name>
<dbReference type="GO" id="GO:0006352">
    <property type="term" value="P:DNA-templated transcription initiation"/>
    <property type="evidence" value="ECO:0007669"/>
    <property type="project" value="InterPro"/>
</dbReference>
<evidence type="ECO:0000313" key="5">
    <source>
        <dbReference type="EMBL" id="KRG65669.1"/>
    </source>
</evidence>
<dbReference type="STRING" id="405444.ABB26_02950"/>
<evidence type="ECO:0000256" key="1">
    <source>
        <dbReference type="ARBA" id="ARBA00023015"/>
    </source>
</evidence>
<evidence type="ECO:0000313" key="6">
    <source>
        <dbReference type="Proteomes" id="UP000050864"/>
    </source>
</evidence>
<keyword evidence="1" id="KW-0805">Transcription regulation</keyword>
<dbReference type="InterPro" id="IPR036388">
    <property type="entry name" value="WH-like_DNA-bd_sf"/>
</dbReference>
<dbReference type="Pfam" id="PF07638">
    <property type="entry name" value="Sigma70_ECF"/>
    <property type="match status" value="1"/>
</dbReference>
<dbReference type="InterPro" id="IPR013324">
    <property type="entry name" value="RNA_pol_sigma_r3/r4-like"/>
</dbReference>
<dbReference type="NCBIfam" id="TIGR02999">
    <property type="entry name" value="Sig-70_X6"/>
    <property type="match status" value="1"/>
</dbReference>
<evidence type="ECO:0000256" key="2">
    <source>
        <dbReference type="ARBA" id="ARBA00023082"/>
    </source>
</evidence>
<dbReference type="InterPro" id="IPR014284">
    <property type="entry name" value="RNA_pol_sigma-70_dom"/>
</dbReference>
<dbReference type="Proteomes" id="UP000050864">
    <property type="component" value="Unassembled WGS sequence"/>
</dbReference>
<protein>
    <recommendedName>
        <fullName evidence="4">RNA polymerase sigma-70 ECF-like HTH domain-containing protein</fullName>
    </recommendedName>
</protein>